<reference evidence="2 3" key="1">
    <citation type="submission" date="2018-11" db="EMBL/GenBank/DDBJ databases">
        <title>Genome assembly of Steccherinum ochraceum LE-BIN_3174, the white-rot fungus of the Steccherinaceae family (The Residual Polyporoid clade, Polyporales, Basidiomycota).</title>
        <authorList>
            <person name="Fedorova T.V."/>
            <person name="Glazunova O.A."/>
            <person name="Landesman E.O."/>
            <person name="Moiseenko K.V."/>
            <person name="Psurtseva N.V."/>
            <person name="Savinova O.S."/>
            <person name="Shakhova N.V."/>
            <person name="Tyazhelova T.V."/>
            <person name="Vasina D.V."/>
        </authorList>
    </citation>
    <scope>NUCLEOTIDE SEQUENCE [LARGE SCALE GENOMIC DNA]</scope>
    <source>
        <strain evidence="2 3">LE-BIN_3174</strain>
    </source>
</reference>
<dbReference type="InterPro" id="IPR046373">
    <property type="entry name" value="Acyl-CoA_Oxase/DH_mid-dom_sf"/>
</dbReference>
<comment type="caution">
    <text evidence="2">The sequence shown here is derived from an EMBL/GenBank/DDBJ whole genome shotgun (WGS) entry which is preliminary data.</text>
</comment>
<dbReference type="AlphaFoldDB" id="A0A4R0RGT2"/>
<proteinExistence type="predicted"/>
<dbReference type="GO" id="GO:0071949">
    <property type="term" value="F:FAD binding"/>
    <property type="evidence" value="ECO:0007669"/>
    <property type="project" value="InterPro"/>
</dbReference>
<dbReference type="Gene3D" id="1.20.140.10">
    <property type="entry name" value="Butyryl-CoA Dehydrogenase, subunit A, domain 3"/>
    <property type="match status" value="1"/>
</dbReference>
<dbReference type="InterPro" id="IPR011333">
    <property type="entry name" value="SKP1/BTB/POZ_sf"/>
</dbReference>
<dbReference type="GO" id="GO:0005777">
    <property type="term" value="C:peroxisome"/>
    <property type="evidence" value="ECO:0007669"/>
    <property type="project" value="InterPro"/>
</dbReference>
<dbReference type="SMART" id="SM00225">
    <property type="entry name" value="BTB"/>
    <property type="match status" value="2"/>
</dbReference>
<dbReference type="PROSITE" id="PS50097">
    <property type="entry name" value="BTB"/>
    <property type="match status" value="1"/>
</dbReference>
<dbReference type="Gene3D" id="3.30.710.10">
    <property type="entry name" value="Potassium Channel Kv1.1, Chain A"/>
    <property type="match status" value="1"/>
</dbReference>
<dbReference type="InterPro" id="IPR000210">
    <property type="entry name" value="BTB/POZ_dom"/>
</dbReference>
<name>A0A4R0RGT2_9APHY</name>
<dbReference type="InterPro" id="IPR009100">
    <property type="entry name" value="AcylCoA_DH/oxidase_NM_dom_sf"/>
</dbReference>
<dbReference type="PANTHER" id="PTHR10909:SF382">
    <property type="entry name" value="ACYL-COENZYME A OXIDASE"/>
    <property type="match status" value="1"/>
</dbReference>
<dbReference type="GO" id="GO:0003997">
    <property type="term" value="F:acyl-CoA oxidase activity"/>
    <property type="evidence" value="ECO:0007669"/>
    <property type="project" value="InterPro"/>
</dbReference>
<dbReference type="STRING" id="92696.A0A4R0RGT2"/>
<feature type="domain" description="BTB" evidence="1">
    <location>
        <begin position="538"/>
        <end position="608"/>
    </location>
</feature>
<dbReference type="InterPro" id="IPR012258">
    <property type="entry name" value="Acyl-CoA_oxidase"/>
</dbReference>
<dbReference type="Pfam" id="PF00651">
    <property type="entry name" value="BTB"/>
    <property type="match status" value="1"/>
</dbReference>
<dbReference type="InterPro" id="IPR055060">
    <property type="entry name" value="ACOX_C_alpha1"/>
</dbReference>
<dbReference type="GO" id="GO:0033540">
    <property type="term" value="P:fatty acid beta-oxidation using acyl-CoA oxidase"/>
    <property type="evidence" value="ECO:0007669"/>
    <property type="project" value="TreeGrafter"/>
</dbReference>
<evidence type="ECO:0000313" key="3">
    <source>
        <dbReference type="Proteomes" id="UP000292702"/>
    </source>
</evidence>
<dbReference type="PANTHER" id="PTHR10909">
    <property type="entry name" value="ELECTRON TRANSPORT OXIDOREDUCTASE"/>
    <property type="match status" value="1"/>
</dbReference>
<keyword evidence="3" id="KW-1185">Reference proteome</keyword>
<accession>A0A4R0RGT2</accession>
<dbReference type="InterPro" id="IPR036250">
    <property type="entry name" value="AcylCo_DH-like_C"/>
</dbReference>
<dbReference type="SUPFAM" id="SSF56645">
    <property type="entry name" value="Acyl-CoA dehydrogenase NM domain-like"/>
    <property type="match status" value="1"/>
</dbReference>
<dbReference type="GO" id="GO:0055088">
    <property type="term" value="P:lipid homeostasis"/>
    <property type="evidence" value="ECO:0007669"/>
    <property type="project" value="TreeGrafter"/>
</dbReference>
<evidence type="ECO:0000259" key="1">
    <source>
        <dbReference type="PROSITE" id="PS50097"/>
    </source>
</evidence>
<dbReference type="Gene3D" id="2.40.110.10">
    <property type="entry name" value="Butyryl-CoA Dehydrogenase, subunit A, domain 2"/>
    <property type="match status" value="1"/>
</dbReference>
<dbReference type="Proteomes" id="UP000292702">
    <property type="component" value="Unassembled WGS sequence"/>
</dbReference>
<dbReference type="OrthoDB" id="538336at2759"/>
<organism evidence="2 3">
    <name type="scientific">Steccherinum ochraceum</name>
    <dbReference type="NCBI Taxonomy" id="92696"/>
    <lineage>
        <taxon>Eukaryota</taxon>
        <taxon>Fungi</taxon>
        <taxon>Dikarya</taxon>
        <taxon>Basidiomycota</taxon>
        <taxon>Agaricomycotina</taxon>
        <taxon>Agaricomycetes</taxon>
        <taxon>Polyporales</taxon>
        <taxon>Steccherinaceae</taxon>
        <taxon>Steccherinum</taxon>
    </lineage>
</organism>
<dbReference type="SUPFAM" id="SSF54695">
    <property type="entry name" value="POZ domain"/>
    <property type="match status" value="1"/>
</dbReference>
<evidence type="ECO:0000313" key="2">
    <source>
        <dbReference type="EMBL" id="TCD65983.1"/>
    </source>
</evidence>
<protein>
    <recommendedName>
        <fullName evidence="1">BTB domain-containing protein</fullName>
    </recommendedName>
</protein>
<gene>
    <name evidence="2" type="ORF">EIP91_001930</name>
</gene>
<dbReference type="EMBL" id="RWJN01000154">
    <property type="protein sequence ID" value="TCD65983.1"/>
    <property type="molecule type" value="Genomic_DNA"/>
</dbReference>
<dbReference type="SUPFAM" id="SSF47203">
    <property type="entry name" value="Acyl-CoA dehydrogenase C-terminal domain-like"/>
    <property type="match status" value="1"/>
</dbReference>
<sequence>MPTIHHYRSLPALKTRPFLEIAPPTLTYASSLLSYRRAEAASLPYGMTMTDLLNLTPKFWDFHMDPVIALDSAAFTIMTIQYNLCAGTIARFAIQRPDLAAVVRDLLQFRKHGQFLLTEVGHGIDMANLETTATLLPSGEFILNTPNPQAAKMMPPTLPAGKPCIAVVFARLMVGLEDRGIRPFIVALNDGVQMCAGIRAKVLPDRGGTTPVNHCITYFHNVRLPSTSLLGSLDAQTSNKSHLAEVSWRIAIGSMALGCLAIPLMQIYTTIGVKYSLRRHVGPSSARMPIMAFRTQQIPLVAAIAQVHVLQAYAEWAIKLFRDTSLPMRVRHGLATVLKAVMVQHSQAAAMAISERSGAQGLFAHNQITNLHGTMRGISIAEGDILALSIRLITELLQDRYALPAPRDPTSVLAQHETHLFISKCAIMASSPISRSDTTNRLILPHCQPLVEAIGHRMAYEAAVSAGVSQDLIDMYLVSVVKLDAGWYIEYLGMTGKQIEEMECSAVDRLVGNDGGKKVEALVDAFGVEESPFDRDDGDIVLQSSDGVKFSTHKIILTIASPFFADMFAIGSASQSTATGDDTTNSGTPVIPVTETSATLDTFLRLVYPVDKPALKGLAEIAEVLEAGRKYQASAVSKPAATALRGYITSNPHKVFAIACRMELEEEARMAAKHCASLQNPPEFHYDPDMKHISAGPYFRLQESIRFSQSSWGQLKAGLTFLRPGLCALDAEQKVLIRHKLSPAACLSSWTASDIPQRVKPDRCVQSFDGVTFPVHSVVLSLASPILQAMLDDVSFSGTSVFFPEPSYVLLPLLRLCYGLPQGNEDGELNISYFVNLVRSAQMYKISKGVDLLRNTLQAFIQTRPLSVYFIAASLEWEEVTRGAATATAQHYQQLKDVYVSAMEDVPASVYYNLLVYNQEVTTTVQTIVDKYSTERQLSAASYPENRFGYGSGVTTSMQKKTEKVFECLATRELKYRGYNYSSSLLEESRSLDASIETALAEVKLKLA</sequence>
<dbReference type="GO" id="GO:0005504">
    <property type="term" value="F:fatty acid binding"/>
    <property type="evidence" value="ECO:0007669"/>
    <property type="project" value="TreeGrafter"/>
</dbReference>
<dbReference type="Pfam" id="PF22924">
    <property type="entry name" value="ACOX_C_alpha1"/>
    <property type="match status" value="1"/>
</dbReference>